<keyword evidence="1" id="KW-1133">Transmembrane helix</keyword>
<name>A0A5V5HM42_SALER</name>
<keyword evidence="1" id="KW-0472">Membrane</keyword>
<evidence type="ECO:0000256" key="1">
    <source>
        <dbReference type="SAM" id="Phobius"/>
    </source>
</evidence>
<protein>
    <recommendedName>
        <fullName evidence="4">Phage coat protein</fullName>
    </recommendedName>
</protein>
<dbReference type="EMBL" id="AAHCDH010000032">
    <property type="protein sequence ID" value="EBU4654749.1"/>
    <property type="molecule type" value="Genomic_DNA"/>
</dbReference>
<keyword evidence="1" id="KW-0812">Transmembrane</keyword>
<organism evidence="3">
    <name type="scientific">Salmonella enterica</name>
    <name type="common">Salmonella choleraesuis</name>
    <dbReference type="NCBI Taxonomy" id="28901"/>
    <lineage>
        <taxon>Bacteria</taxon>
        <taxon>Pseudomonadati</taxon>
        <taxon>Pseudomonadota</taxon>
        <taxon>Gammaproteobacteria</taxon>
        <taxon>Enterobacterales</taxon>
        <taxon>Enterobacteriaceae</taxon>
        <taxon>Salmonella</taxon>
    </lineage>
</organism>
<dbReference type="AlphaFoldDB" id="A0A5V5HM42"/>
<comment type="caution">
    <text evidence="3">The sequence shown here is derived from an EMBL/GenBank/DDBJ whole genome shotgun (WGS) entry which is preliminary data.</text>
</comment>
<feature type="transmembrane region" description="Helical" evidence="1">
    <location>
        <begin position="47"/>
        <end position="67"/>
    </location>
</feature>
<evidence type="ECO:0000313" key="3">
    <source>
        <dbReference type="EMBL" id="EBU4654749.1"/>
    </source>
</evidence>
<keyword evidence="2" id="KW-0732">Signal</keyword>
<sequence length="77" mass="7864">MKFKKLFNTAVISALAVSSSAFAAEGSTGFNIDFSALSNNIDFSGVITVLMTIAAGAIGISLAIAGIKHIKSLVRSS</sequence>
<reference evidence="3" key="1">
    <citation type="submission" date="2018-07" db="EMBL/GenBank/DDBJ databases">
        <authorList>
            <consortium name="PulseNet: The National Subtyping Network for Foodborne Disease Surveillance"/>
            <person name="Tarr C.L."/>
            <person name="Trees E."/>
            <person name="Katz L.S."/>
            <person name="Carleton-Romer H.A."/>
            <person name="Stroika S."/>
            <person name="Kucerova Z."/>
            <person name="Roache K.F."/>
            <person name="Sabol A.L."/>
            <person name="Besser J."/>
            <person name="Gerner-Smidt P."/>
        </authorList>
    </citation>
    <scope>NUCLEOTIDE SEQUENCE</scope>
    <source>
        <strain evidence="3">PNUSAS029331</strain>
    </source>
</reference>
<evidence type="ECO:0000256" key="2">
    <source>
        <dbReference type="SAM" id="SignalP"/>
    </source>
</evidence>
<feature type="chain" id="PRO_5026012187" description="Phage coat protein" evidence="2">
    <location>
        <begin position="24"/>
        <end position="77"/>
    </location>
</feature>
<proteinExistence type="predicted"/>
<feature type="signal peptide" evidence="2">
    <location>
        <begin position="1"/>
        <end position="23"/>
    </location>
</feature>
<evidence type="ECO:0008006" key="4">
    <source>
        <dbReference type="Google" id="ProtNLM"/>
    </source>
</evidence>
<gene>
    <name evidence="3" type="ORF">CWV14_24355</name>
</gene>
<accession>A0A5V5HM42</accession>